<reference evidence="2" key="2">
    <citation type="submission" date="2019-06" db="EMBL/GenBank/DDBJ databases">
        <title>Co-occurence of chitin degradation, pigmentation and bioactivity in marine Pseudoalteromonas.</title>
        <authorList>
            <person name="Sonnenschein E.C."/>
            <person name="Bech P.K."/>
        </authorList>
    </citation>
    <scope>NUCLEOTIDE SEQUENCE [LARGE SCALE GENOMIC DNA]</scope>
    <source>
        <strain evidence="2">S1607</strain>
    </source>
</reference>
<reference evidence="1 2" key="1">
    <citation type="submission" date="2017-12" db="EMBL/GenBank/DDBJ databases">
        <authorList>
            <person name="Paulsen S."/>
            <person name="Gram L.K."/>
        </authorList>
    </citation>
    <scope>NUCLEOTIDE SEQUENCE [LARGE SCALE GENOMIC DNA]</scope>
    <source>
        <strain evidence="1 2">S1607</strain>
    </source>
</reference>
<proteinExistence type="predicted"/>
<evidence type="ECO:0000313" key="1">
    <source>
        <dbReference type="EMBL" id="TMN75782.1"/>
    </source>
</evidence>
<gene>
    <name evidence="1" type="ORF">CWB74_14225</name>
</gene>
<sequence>MNIELSFNKFKRKFINKLPFPLEVYNACFVLRKASWGWLSPFNVILRILIALNKVNYFMDEESTMLTLNLAPQILPLRLPNLNSG</sequence>
<evidence type="ECO:0000313" key="2">
    <source>
        <dbReference type="Proteomes" id="UP000305423"/>
    </source>
</evidence>
<dbReference type="Proteomes" id="UP000305423">
    <property type="component" value="Unassembled WGS sequence"/>
</dbReference>
<name>A0AAQ2IRH1_PSEO7</name>
<comment type="caution">
    <text evidence="1">The sequence shown here is derived from an EMBL/GenBank/DDBJ whole genome shotgun (WGS) entry which is preliminary data.</text>
</comment>
<organism evidence="1 2">
    <name type="scientific">Pseudoalteromonas piscicida</name>
    <dbReference type="NCBI Taxonomy" id="43662"/>
    <lineage>
        <taxon>Bacteria</taxon>
        <taxon>Pseudomonadati</taxon>
        <taxon>Pseudomonadota</taxon>
        <taxon>Gammaproteobacteria</taxon>
        <taxon>Alteromonadales</taxon>
        <taxon>Pseudoalteromonadaceae</taxon>
        <taxon>Pseudoalteromonas</taxon>
    </lineage>
</organism>
<accession>A0AAQ2IRH1</accession>
<dbReference type="AlphaFoldDB" id="A0AAQ2IRH1"/>
<protein>
    <submittedName>
        <fullName evidence="1">Uncharacterized protein</fullName>
    </submittedName>
</protein>
<dbReference type="EMBL" id="PNEL01000033">
    <property type="protein sequence ID" value="TMN75782.1"/>
    <property type="molecule type" value="Genomic_DNA"/>
</dbReference>